<keyword evidence="1" id="KW-0472">Membrane</keyword>
<keyword evidence="1" id="KW-0812">Transmembrane</keyword>
<evidence type="ECO:0000313" key="3">
    <source>
        <dbReference type="Proteomes" id="UP000261560"/>
    </source>
</evidence>
<dbReference type="Ensembl" id="ENSOMET00000019584.1">
    <property type="protein sequence ID" value="ENSOMEP00000029782.1"/>
    <property type="gene ID" value="ENSOMEG00000013648.1"/>
</dbReference>
<reference evidence="2" key="1">
    <citation type="submission" date="2025-08" db="UniProtKB">
        <authorList>
            <consortium name="Ensembl"/>
        </authorList>
    </citation>
    <scope>IDENTIFICATION</scope>
</reference>
<reference evidence="2" key="2">
    <citation type="submission" date="2025-09" db="UniProtKB">
        <authorList>
            <consortium name="Ensembl"/>
        </authorList>
    </citation>
    <scope>IDENTIFICATION</scope>
</reference>
<dbReference type="OMA" id="CEACMAY"/>
<dbReference type="Gene3D" id="3.30.420.10">
    <property type="entry name" value="Ribonuclease H-like superfamily/Ribonuclease H"/>
    <property type="match status" value="1"/>
</dbReference>
<feature type="transmembrane region" description="Helical" evidence="1">
    <location>
        <begin position="6"/>
        <end position="24"/>
    </location>
</feature>
<evidence type="ECO:0000256" key="1">
    <source>
        <dbReference type="SAM" id="Phobius"/>
    </source>
</evidence>
<evidence type="ECO:0000313" key="2">
    <source>
        <dbReference type="Ensembl" id="ENSOMEP00000029782.1"/>
    </source>
</evidence>
<dbReference type="Proteomes" id="UP000261560">
    <property type="component" value="Unplaced"/>
</dbReference>
<name>A0A3B3DI60_ORYME</name>
<dbReference type="PaxDb" id="30732-ENSOMEP00000029782"/>
<sequence>ILHQNSFIFLICIILIVSGLCFPGKQMSPGLNPMEHIWDQLNQGLNIVPHPPSDTAELYVAPMEEWNLIPQSNITRLERSMRRCCQAVIVLYDHNLLVSDYNLLVNFRFFVL</sequence>
<organism evidence="2 3">
    <name type="scientific">Oryzias melastigma</name>
    <name type="common">Marine medaka</name>
    <dbReference type="NCBI Taxonomy" id="30732"/>
    <lineage>
        <taxon>Eukaryota</taxon>
        <taxon>Metazoa</taxon>
        <taxon>Chordata</taxon>
        <taxon>Craniata</taxon>
        <taxon>Vertebrata</taxon>
        <taxon>Euteleostomi</taxon>
        <taxon>Actinopterygii</taxon>
        <taxon>Neopterygii</taxon>
        <taxon>Teleostei</taxon>
        <taxon>Neoteleostei</taxon>
        <taxon>Acanthomorphata</taxon>
        <taxon>Ovalentaria</taxon>
        <taxon>Atherinomorphae</taxon>
        <taxon>Beloniformes</taxon>
        <taxon>Adrianichthyidae</taxon>
        <taxon>Oryziinae</taxon>
        <taxon>Oryzias</taxon>
    </lineage>
</organism>
<dbReference type="GeneTree" id="ENSGT01020000230579"/>
<dbReference type="AlphaFoldDB" id="A0A3B3DI60"/>
<proteinExistence type="predicted"/>
<keyword evidence="1" id="KW-1133">Transmembrane helix</keyword>
<protein>
    <submittedName>
        <fullName evidence="2">Uncharacterized protein</fullName>
    </submittedName>
</protein>
<keyword evidence="3" id="KW-1185">Reference proteome</keyword>
<dbReference type="STRING" id="30732.ENSOMEP00000029782"/>
<accession>A0A3B3DI60</accession>
<dbReference type="InterPro" id="IPR036397">
    <property type="entry name" value="RNaseH_sf"/>
</dbReference>
<dbReference type="GO" id="GO:0003676">
    <property type="term" value="F:nucleic acid binding"/>
    <property type="evidence" value="ECO:0007669"/>
    <property type="project" value="InterPro"/>
</dbReference>